<dbReference type="InterPro" id="IPR002509">
    <property type="entry name" value="NODB_dom"/>
</dbReference>
<dbReference type="InterPro" id="IPR011330">
    <property type="entry name" value="Glyco_hydro/deAcase_b/a-brl"/>
</dbReference>
<keyword evidence="8" id="KW-0858">Xylan degradation</keyword>
<dbReference type="Pfam" id="PF01522">
    <property type="entry name" value="Polysacc_deac_1"/>
    <property type="match status" value="1"/>
</dbReference>
<evidence type="ECO:0000313" key="9">
    <source>
        <dbReference type="Proteomes" id="UP000007058"/>
    </source>
</evidence>
<dbReference type="CDD" id="cd10918">
    <property type="entry name" value="CE4_NodB_like_5s_6s"/>
    <property type="match status" value="1"/>
</dbReference>
<dbReference type="STRING" id="342108.amb0044"/>
<evidence type="ECO:0000256" key="3">
    <source>
        <dbReference type="ARBA" id="ARBA00010973"/>
    </source>
</evidence>
<keyword evidence="8" id="KW-0624">Polysaccharide degradation</keyword>
<evidence type="ECO:0000313" key="8">
    <source>
        <dbReference type="EMBL" id="BAE48848.1"/>
    </source>
</evidence>
<evidence type="ECO:0000256" key="5">
    <source>
        <dbReference type="ARBA" id="ARBA00022729"/>
    </source>
</evidence>
<dbReference type="GO" id="GO:0045493">
    <property type="term" value="P:xylan catabolic process"/>
    <property type="evidence" value="ECO:0007669"/>
    <property type="project" value="UniProtKB-KW"/>
</dbReference>
<sequence>MSLRRVAAPLALAAWRATGFLRPNPPGAVRMLILHDVPRVQFPALAELIAGLQRNAGLITPAQAEARLGGHAPPDGKAPVLLTLDDGFLSNFLVAREILDPQGIKALFFVCPGLVDMKQADRIAAIGTNVFRGRRGAEGLDLMDWEQLKELAASGHEIGCHSARHVALAGLQAGVLEGEVGGAKARMAAVLGRVSSWFAFPFGDVASIDGAALGAIGRHFALCRSGVRGLAHAGSHPLALPAESVDLGAPPALRLLAAEGGMAPLYGGRLRRLEGMAP</sequence>
<dbReference type="RefSeq" id="WP_011382491.1">
    <property type="nucleotide sequence ID" value="NC_007626.1"/>
</dbReference>
<organism evidence="8 9">
    <name type="scientific">Paramagnetospirillum magneticum (strain ATCC 700264 / AMB-1)</name>
    <name type="common">Magnetospirillum magneticum</name>
    <dbReference type="NCBI Taxonomy" id="342108"/>
    <lineage>
        <taxon>Bacteria</taxon>
        <taxon>Pseudomonadati</taxon>
        <taxon>Pseudomonadota</taxon>
        <taxon>Alphaproteobacteria</taxon>
        <taxon>Rhodospirillales</taxon>
        <taxon>Magnetospirillaceae</taxon>
        <taxon>Paramagnetospirillum</taxon>
    </lineage>
</organism>
<dbReference type="EMBL" id="AP007255">
    <property type="protein sequence ID" value="BAE48848.1"/>
    <property type="molecule type" value="Genomic_DNA"/>
</dbReference>
<accession>Q2WBC7</accession>
<dbReference type="GO" id="GO:0005576">
    <property type="term" value="C:extracellular region"/>
    <property type="evidence" value="ECO:0007669"/>
    <property type="project" value="UniProtKB-SubCell"/>
</dbReference>
<dbReference type="HOGENOM" id="CLU_1014900_0_0_5"/>
<dbReference type="Proteomes" id="UP000007058">
    <property type="component" value="Chromosome"/>
</dbReference>
<evidence type="ECO:0000256" key="1">
    <source>
        <dbReference type="ARBA" id="ARBA00003236"/>
    </source>
</evidence>
<comment type="similarity">
    <text evidence="3">Belongs to the polysaccharide deacetylase family.</text>
</comment>
<evidence type="ECO:0000256" key="4">
    <source>
        <dbReference type="ARBA" id="ARBA00020071"/>
    </source>
</evidence>
<evidence type="ECO:0000256" key="6">
    <source>
        <dbReference type="ARBA" id="ARBA00032976"/>
    </source>
</evidence>
<dbReference type="KEGG" id="mag:amb0044"/>
<dbReference type="PANTHER" id="PTHR34216:SF3">
    <property type="entry name" value="POLY-BETA-1,6-N-ACETYL-D-GLUCOSAMINE N-DEACETYLASE"/>
    <property type="match status" value="1"/>
</dbReference>
<dbReference type="Gene3D" id="3.20.20.370">
    <property type="entry name" value="Glycoside hydrolase/deacetylase"/>
    <property type="match status" value="1"/>
</dbReference>
<evidence type="ECO:0000259" key="7">
    <source>
        <dbReference type="Pfam" id="PF01522"/>
    </source>
</evidence>
<gene>
    <name evidence="8" type="ordered locus">amb0044</name>
</gene>
<keyword evidence="9" id="KW-1185">Reference proteome</keyword>
<evidence type="ECO:0000256" key="2">
    <source>
        <dbReference type="ARBA" id="ARBA00004613"/>
    </source>
</evidence>
<comment type="function">
    <text evidence="1">Is involved in generating a small heat-stable compound (Nod), an acylated oligomer of N-acetylglucosamine, that stimulates mitosis in various plant protoplasts.</text>
</comment>
<protein>
    <recommendedName>
        <fullName evidence="4">Chitooligosaccharide deacetylase</fullName>
    </recommendedName>
    <alternativeName>
        <fullName evidence="6">Nodulation protein B</fullName>
    </alternativeName>
</protein>
<dbReference type="GO" id="GO:0016798">
    <property type="term" value="F:hydrolase activity, acting on glycosyl bonds"/>
    <property type="evidence" value="ECO:0007669"/>
    <property type="project" value="UniProtKB-KW"/>
</dbReference>
<keyword evidence="8" id="KW-0378">Hydrolase</keyword>
<comment type="subcellular location">
    <subcellularLocation>
        <location evidence="2">Secreted</location>
    </subcellularLocation>
</comment>
<dbReference type="OrthoDB" id="9814639at2"/>
<feature type="domain" description="NodB homology" evidence="7">
    <location>
        <begin position="75"/>
        <end position="205"/>
    </location>
</feature>
<dbReference type="SUPFAM" id="SSF88713">
    <property type="entry name" value="Glycoside hydrolase/deacetylase"/>
    <property type="match status" value="1"/>
</dbReference>
<dbReference type="InterPro" id="IPR051398">
    <property type="entry name" value="Polysacch_Deacetylase"/>
</dbReference>
<keyword evidence="8" id="KW-0326">Glycosidase</keyword>
<keyword evidence="5" id="KW-0732">Signal</keyword>
<reference evidence="8 9" key="1">
    <citation type="journal article" date="2005" name="DNA Res.">
        <title>Complete genome sequence of the facultative anaerobic magnetotactic bacterium Magnetospirillum sp. strain AMB-1.</title>
        <authorList>
            <person name="Matsunaga T."/>
            <person name="Okamura Y."/>
            <person name="Fukuda Y."/>
            <person name="Wahyudi A.T."/>
            <person name="Murase Y."/>
            <person name="Takeyama H."/>
        </authorList>
    </citation>
    <scope>NUCLEOTIDE SEQUENCE [LARGE SCALE GENOMIC DNA]</scope>
    <source>
        <strain evidence="9">ATCC 700264 / AMB-1</strain>
    </source>
</reference>
<keyword evidence="8" id="KW-0119">Carbohydrate metabolism</keyword>
<name>Q2WBC7_PARM1</name>
<dbReference type="AlphaFoldDB" id="Q2WBC7"/>
<dbReference type="PANTHER" id="PTHR34216">
    <property type="match status" value="1"/>
</dbReference>
<dbReference type="GO" id="GO:0016810">
    <property type="term" value="F:hydrolase activity, acting on carbon-nitrogen (but not peptide) bonds"/>
    <property type="evidence" value="ECO:0007669"/>
    <property type="project" value="InterPro"/>
</dbReference>
<proteinExistence type="inferred from homology"/>